<evidence type="ECO:0000256" key="10">
    <source>
        <dbReference type="ARBA" id="ARBA00047838"/>
    </source>
</evidence>
<dbReference type="InterPro" id="IPR006062">
    <property type="entry name" value="His_biosynth"/>
</dbReference>
<dbReference type="GO" id="GO:0000107">
    <property type="term" value="F:imidazoleglycerol-phosphate synthase activity"/>
    <property type="evidence" value="ECO:0007669"/>
    <property type="project" value="InterPro"/>
</dbReference>
<proteinExistence type="inferred from homology"/>
<dbReference type="Gene3D" id="3.20.20.70">
    <property type="entry name" value="Aldolase class I"/>
    <property type="match status" value="1"/>
</dbReference>
<dbReference type="Pfam" id="PF00977">
    <property type="entry name" value="His_biosynth"/>
    <property type="match status" value="1"/>
</dbReference>
<dbReference type="CDD" id="cd04731">
    <property type="entry name" value="HisF"/>
    <property type="match status" value="1"/>
</dbReference>
<organism evidence="12 13">
    <name type="scientific">Metapseudomonas otitidis</name>
    <dbReference type="NCBI Taxonomy" id="319939"/>
    <lineage>
        <taxon>Bacteria</taxon>
        <taxon>Pseudomonadati</taxon>
        <taxon>Pseudomonadota</taxon>
        <taxon>Gammaproteobacteria</taxon>
        <taxon>Pseudomonadales</taxon>
        <taxon>Pseudomonadaceae</taxon>
        <taxon>Metapseudomonas</taxon>
    </lineage>
</organism>
<dbReference type="Proteomes" id="UP000501237">
    <property type="component" value="Chromosome"/>
</dbReference>
<evidence type="ECO:0000256" key="2">
    <source>
        <dbReference type="ARBA" id="ARBA00009667"/>
    </source>
</evidence>
<evidence type="ECO:0000256" key="1">
    <source>
        <dbReference type="ARBA" id="ARBA00005091"/>
    </source>
</evidence>
<name>A0A679GJU5_9GAMM</name>
<evidence type="ECO:0000256" key="9">
    <source>
        <dbReference type="ARBA" id="ARBA00030264"/>
    </source>
</evidence>
<protein>
    <recommendedName>
        <fullName evidence="4">imidazole glycerol-phosphate synthase</fullName>
        <ecNumber evidence="4">4.3.2.10</ecNumber>
    </recommendedName>
    <alternativeName>
        <fullName evidence="9">IGP synthase cyclase subunit</fullName>
    </alternativeName>
</protein>
<dbReference type="PANTHER" id="PTHR21235:SF2">
    <property type="entry name" value="IMIDAZOLE GLYCEROL PHOSPHATE SYNTHASE HISHF"/>
    <property type="match status" value="1"/>
</dbReference>
<keyword evidence="5 11" id="KW-0028">Amino-acid biosynthesis</keyword>
<accession>A0A679GJU5</accession>
<sequence length="268" mass="29615">MKKKRIIPVLLLKNGQLVQSKRFSRHQVLGNPSAAVRRLSDWAADELVYLDISRDDHYDLGRDDLGSRNLQDIDAIVAEVARASFMPITLGGRIRSLDDIARRLATGADKVTLNTAALDDPSLIEAASREYGSQCIVLSVDVLQQGDDYRVFAEGGRRDTGRRVEDWVREVQERGAGEVMVNAIDRDGARQGYDLALLDRVCASVHIPVIALGGVGEWSHMAQALEQTGVDAVAAANIFHYTDQSVYLARKYLFEQGLNVRSPQLLSL</sequence>
<dbReference type="UniPathway" id="UPA00031">
    <property type="reaction ID" value="UER00010"/>
</dbReference>
<dbReference type="GO" id="GO:0000105">
    <property type="term" value="P:L-histidine biosynthetic process"/>
    <property type="evidence" value="ECO:0007669"/>
    <property type="project" value="UniProtKB-UniPathway"/>
</dbReference>
<dbReference type="EMBL" id="AP022642">
    <property type="protein sequence ID" value="BCA29672.1"/>
    <property type="molecule type" value="Genomic_DNA"/>
</dbReference>
<evidence type="ECO:0000256" key="7">
    <source>
        <dbReference type="ARBA" id="ARBA00023239"/>
    </source>
</evidence>
<comment type="function">
    <text evidence="8">IGPS catalyzes the conversion of PRFAR and glutamine to IGP, AICAR and glutamate. The HisF subunit catalyzes the cyclization activity that produces IGP and AICAR from PRFAR using the ammonia provided by the HisH subunit.</text>
</comment>
<evidence type="ECO:0000256" key="5">
    <source>
        <dbReference type="ARBA" id="ARBA00022605"/>
    </source>
</evidence>
<dbReference type="KEGG" id="poj:PtoMrB4_36490"/>
<dbReference type="InterPro" id="IPR011060">
    <property type="entry name" value="RibuloseP-bd_barrel"/>
</dbReference>
<keyword evidence="7" id="KW-0456">Lyase</keyword>
<dbReference type="PANTHER" id="PTHR21235">
    <property type="entry name" value="IMIDAZOLE GLYCEROL PHOSPHATE SYNTHASE SUBUNIT HISF/H IGP SYNTHASE SUBUNIT HISF/H"/>
    <property type="match status" value="1"/>
</dbReference>
<evidence type="ECO:0000256" key="3">
    <source>
        <dbReference type="ARBA" id="ARBA00011152"/>
    </source>
</evidence>
<comment type="similarity">
    <text evidence="2 11">Belongs to the HisA/HisF family.</text>
</comment>
<evidence type="ECO:0000313" key="13">
    <source>
        <dbReference type="Proteomes" id="UP000501237"/>
    </source>
</evidence>
<keyword evidence="6 11" id="KW-0368">Histidine biosynthesis</keyword>
<dbReference type="EC" id="4.3.2.10" evidence="4"/>
<evidence type="ECO:0000256" key="4">
    <source>
        <dbReference type="ARBA" id="ARBA00012809"/>
    </source>
</evidence>
<dbReference type="InterPro" id="IPR013785">
    <property type="entry name" value="Aldolase_TIM"/>
</dbReference>
<comment type="catalytic activity">
    <reaction evidence="10">
        <text>5-[(5-phospho-1-deoxy-D-ribulos-1-ylimino)methylamino]-1-(5-phospho-beta-D-ribosyl)imidazole-4-carboxamide + L-glutamine = D-erythro-1-(imidazol-4-yl)glycerol 3-phosphate + 5-amino-1-(5-phospho-beta-D-ribosyl)imidazole-4-carboxamide + L-glutamate + H(+)</text>
        <dbReference type="Rhea" id="RHEA:24793"/>
        <dbReference type="ChEBI" id="CHEBI:15378"/>
        <dbReference type="ChEBI" id="CHEBI:29985"/>
        <dbReference type="ChEBI" id="CHEBI:58278"/>
        <dbReference type="ChEBI" id="CHEBI:58359"/>
        <dbReference type="ChEBI" id="CHEBI:58475"/>
        <dbReference type="ChEBI" id="CHEBI:58525"/>
        <dbReference type="EC" id="4.3.2.10"/>
    </reaction>
</comment>
<evidence type="ECO:0000256" key="6">
    <source>
        <dbReference type="ARBA" id="ARBA00023102"/>
    </source>
</evidence>
<reference evidence="12 13" key="1">
    <citation type="journal article" date="2020" name="Microbiol. Resour. Announc.">
        <title>Complete genome sequence of Pseudomonas otitidis strain MrB4, isolated from Lake Biwa in Japan.</title>
        <authorList>
            <person name="Miyazaki K."/>
            <person name="Hase E."/>
            <person name="Maruya T."/>
        </authorList>
    </citation>
    <scope>NUCLEOTIDE SEQUENCE [LARGE SCALE GENOMIC DNA]</scope>
    <source>
        <strain evidence="12 13">MrB4</strain>
    </source>
</reference>
<dbReference type="RefSeq" id="WP_172434145.1">
    <property type="nucleotide sequence ID" value="NZ_AP022642.1"/>
</dbReference>
<gene>
    <name evidence="12" type="primary">hisF</name>
    <name evidence="12" type="ORF">PtoMrB4_36490</name>
</gene>
<evidence type="ECO:0000256" key="8">
    <source>
        <dbReference type="ARBA" id="ARBA00025475"/>
    </source>
</evidence>
<dbReference type="AlphaFoldDB" id="A0A679GJU5"/>
<comment type="pathway">
    <text evidence="1">Amino-acid biosynthesis; L-histidine biosynthesis; L-histidine from 5-phospho-alpha-D-ribose 1-diphosphate: step 5/9.</text>
</comment>
<evidence type="ECO:0000313" key="12">
    <source>
        <dbReference type="EMBL" id="BCA29672.1"/>
    </source>
</evidence>
<dbReference type="InterPro" id="IPR050064">
    <property type="entry name" value="IGPS_HisA/HisF"/>
</dbReference>
<dbReference type="GO" id="GO:0016829">
    <property type="term" value="F:lyase activity"/>
    <property type="evidence" value="ECO:0007669"/>
    <property type="project" value="UniProtKB-KW"/>
</dbReference>
<dbReference type="SUPFAM" id="SSF51366">
    <property type="entry name" value="Ribulose-phoshate binding barrel"/>
    <property type="match status" value="1"/>
</dbReference>
<comment type="subunit">
    <text evidence="3">Heterodimer of HisH and HisF.</text>
</comment>
<dbReference type="GeneID" id="57398867"/>
<evidence type="ECO:0000256" key="11">
    <source>
        <dbReference type="RuleBase" id="RU003657"/>
    </source>
</evidence>
<dbReference type="InterPro" id="IPR004651">
    <property type="entry name" value="HisF"/>
</dbReference>